<evidence type="ECO:0000313" key="5">
    <source>
        <dbReference type="EMBL" id="AEB10152.1"/>
    </source>
</evidence>
<feature type="domain" description="HIT" evidence="4">
    <location>
        <begin position="6"/>
        <end position="113"/>
    </location>
</feature>
<dbReference type="GO" id="GO:0009117">
    <property type="term" value="P:nucleotide metabolic process"/>
    <property type="evidence" value="ECO:0007669"/>
    <property type="project" value="TreeGrafter"/>
</dbReference>
<dbReference type="InterPro" id="IPR039384">
    <property type="entry name" value="HINT"/>
</dbReference>
<dbReference type="SUPFAM" id="SSF54197">
    <property type="entry name" value="HIT-like"/>
    <property type="match status" value="1"/>
</dbReference>
<reference evidence="5 6" key="1">
    <citation type="journal article" date="2011" name="Stand. Genomic Sci.">
        <title>Complete genome sequence of the acetate-degrading sulfate reducer Desulfobacca acetoxidans type strain (ASRB2).</title>
        <authorList>
            <person name="Goker M."/>
            <person name="Teshima H."/>
            <person name="Lapidus A."/>
            <person name="Nolan M."/>
            <person name="Lucas S."/>
            <person name="Hammon N."/>
            <person name="Deshpande S."/>
            <person name="Cheng J.F."/>
            <person name="Tapia R."/>
            <person name="Han C."/>
            <person name="Goodwin L."/>
            <person name="Pitluck S."/>
            <person name="Huntemann M."/>
            <person name="Liolios K."/>
            <person name="Ivanova N."/>
            <person name="Pagani I."/>
            <person name="Mavromatis K."/>
            <person name="Ovchinikova G."/>
            <person name="Pati A."/>
            <person name="Chen A."/>
            <person name="Palaniappan K."/>
            <person name="Land M."/>
            <person name="Hauser L."/>
            <person name="Brambilla E.M."/>
            <person name="Rohde M."/>
            <person name="Spring S."/>
            <person name="Detter J.C."/>
            <person name="Woyke T."/>
            <person name="Bristow J."/>
            <person name="Eisen J.A."/>
            <person name="Markowitz V."/>
            <person name="Hugenholtz P."/>
            <person name="Kyrpides N.C."/>
            <person name="Klenk H.P."/>
        </authorList>
    </citation>
    <scope>NUCLEOTIDE SEQUENCE [LARGE SCALE GENOMIC DNA]</scope>
    <source>
        <strain evidence="6">ATCC 700848 / DSM 11109 / ASRB2</strain>
    </source>
</reference>
<dbReference type="Pfam" id="PF01230">
    <property type="entry name" value="HIT"/>
    <property type="match status" value="1"/>
</dbReference>
<sequence length="139" mass="15758">MPQDCIFCQIVAGRAYAERLCETDRVMAFLDIAPVHYGHALVIPKAHFETFLDLPDELWLEMGQVSRRLALALQKTLYARGFNLGMNNYEAAGQVVFHAHLHVIPRYVDDGLQLFPQGLYRGQDMASVARQLRQTLGNL</sequence>
<dbReference type="Proteomes" id="UP000000483">
    <property type="component" value="Chromosome"/>
</dbReference>
<dbReference type="KEGG" id="dao:Desac_2328"/>
<organism evidence="5 6">
    <name type="scientific">Desulfobacca acetoxidans (strain ATCC 700848 / DSM 11109 / ASRB2)</name>
    <dbReference type="NCBI Taxonomy" id="880072"/>
    <lineage>
        <taxon>Bacteria</taxon>
        <taxon>Pseudomonadati</taxon>
        <taxon>Thermodesulfobacteriota</taxon>
        <taxon>Desulfobaccia</taxon>
        <taxon>Desulfobaccales</taxon>
        <taxon>Desulfobaccaceae</taxon>
        <taxon>Desulfobacca</taxon>
    </lineage>
</organism>
<dbReference type="RefSeq" id="WP_013707261.1">
    <property type="nucleotide sequence ID" value="NC_015388.1"/>
</dbReference>
<evidence type="ECO:0000256" key="1">
    <source>
        <dbReference type="PIRSR" id="PIRSR601310-1"/>
    </source>
</evidence>
<dbReference type="STRING" id="880072.Desac_2328"/>
<dbReference type="InterPro" id="IPR036265">
    <property type="entry name" value="HIT-like_sf"/>
</dbReference>
<protein>
    <submittedName>
        <fullName evidence="5">Histidine triad (HIT) protein</fullName>
    </submittedName>
</protein>
<dbReference type="CDD" id="cd01277">
    <property type="entry name" value="HINT_subgroup"/>
    <property type="match status" value="1"/>
</dbReference>
<name>F2NFN3_DESAR</name>
<evidence type="ECO:0000259" key="4">
    <source>
        <dbReference type="PROSITE" id="PS51084"/>
    </source>
</evidence>
<dbReference type="AlphaFoldDB" id="F2NFN3"/>
<gene>
    <name evidence="5" type="ordered locus">Desac_2328</name>
</gene>
<dbReference type="OrthoDB" id="9784774at2"/>
<dbReference type="PANTHER" id="PTHR46648:SF1">
    <property type="entry name" value="ADENOSINE 5'-MONOPHOSPHORAMIDASE HNT1"/>
    <property type="match status" value="1"/>
</dbReference>
<dbReference type="PANTHER" id="PTHR46648">
    <property type="entry name" value="HIT FAMILY PROTEIN 1"/>
    <property type="match status" value="1"/>
</dbReference>
<dbReference type="Gene3D" id="3.30.428.10">
    <property type="entry name" value="HIT-like"/>
    <property type="match status" value="1"/>
</dbReference>
<reference evidence="6" key="2">
    <citation type="submission" date="2011-03" db="EMBL/GenBank/DDBJ databases">
        <title>The complete genome of Desulfobacca acetoxidans DSM 11109.</title>
        <authorList>
            <consortium name="US DOE Joint Genome Institute (JGI-PGF)"/>
            <person name="Lucas S."/>
            <person name="Copeland A."/>
            <person name="Lapidus A."/>
            <person name="Bruce D."/>
            <person name="Goodwin L."/>
            <person name="Pitluck S."/>
            <person name="Peters L."/>
            <person name="Kyrpides N."/>
            <person name="Mavromatis K."/>
            <person name="Ivanova N."/>
            <person name="Ovchinnikova G."/>
            <person name="Teshima H."/>
            <person name="Detter J.C."/>
            <person name="Han C."/>
            <person name="Land M."/>
            <person name="Hauser L."/>
            <person name="Markowitz V."/>
            <person name="Cheng J.-F."/>
            <person name="Hugenholtz P."/>
            <person name="Woyke T."/>
            <person name="Wu D."/>
            <person name="Spring S."/>
            <person name="Schueler E."/>
            <person name="Brambilla E."/>
            <person name="Klenk H.-P."/>
            <person name="Eisen J.A."/>
        </authorList>
    </citation>
    <scope>NUCLEOTIDE SEQUENCE [LARGE SCALE GENOMIC DNA]</scope>
    <source>
        <strain evidence="6">ATCC 700848 / DSM 11109 / ASRB2</strain>
    </source>
</reference>
<dbReference type="GO" id="GO:0003824">
    <property type="term" value="F:catalytic activity"/>
    <property type="evidence" value="ECO:0007669"/>
    <property type="project" value="InterPro"/>
</dbReference>
<evidence type="ECO:0000256" key="3">
    <source>
        <dbReference type="PROSITE-ProRule" id="PRU00464"/>
    </source>
</evidence>
<evidence type="ECO:0000313" key="6">
    <source>
        <dbReference type="Proteomes" id="UP000000483"/>
    </source>
</evidence>
<proteinExistence type="predicted"/>
<dbReference type="eggNOG" id="COG0537">
    <property type="taxonomic scope" value="Bacteria"/>
</dbReference>
<dbReference type="PRINTS" id="PR00332">
    <property type="entry name" value="HISTRIAD"/>
</dbReference>
<dbReference type="InterPro" id="IPR001310">
    <property type="entry name" value="Histidine_triad_HIT"/>
</dbReference>
<dbReference type="HOGENOM" id="CLU_056776_3_3_7"/>
<keyword evidence="6" id="KW-1185">Reference proteome</keyword>
<evidence type="ECO:0000256" key="2">
    <source>
        <dbReference type="PIRSR" id="PIRSR601310-3"/>
    </source>
</evidence>
<dbReference type="InterPro" id="IPR011146">
    <property type="entry name" value="HIT-like"/>
</dbReference>
<dbReference type="EMBL" id="CP002629">
    <property type="protein sequence ID" value="AEB10152.1"/>
    <property type="molecule type" value="Genomic_DNA"/>
</dbReference>
<accession>F2NFN3</accession>
<feature type="active site" description="Tele-AMP-histidine intermediate" evidence="1">
    <location>
        <position position="100"/>
    </location>
</feature>
<feature type="short sequence motif" description="Histidine triad motif" evidence="2 3">
    <location>
        <begin position="98"/>
        <end position="102"/>
    </location>
</feature>
<dbReference type="PROSITE" id="PS51084">
    <property type="entry name" value="HIT_2"/>
    <property type="match status" value="1"/>
</dbReference>